<dbReference type="GO" id="GO:0003964">
    <property type="term" value="F:RNA-directed DNA polymerase activity"/>
    <property type="evidence" value="ECO:0007669"/>
    <property type="project" value="UniProtKB-KW"/>
</dbReference>
<dbReference type="InterPro" id="IPR041373">
    <property type="entry name" value="RT_RNaseH"/>
</dbReference>
<dbReference type="InterPro" id="IPR043502">
    <property type="entry name" value="DNA/RNA_pol_sf"/>
</dbReference>
<dbReference type="PANTHER" id="PTHR34072">
    <property type="entry name" value="ENZYMATIC POLYPROTEIN-RELATED"/>
    <property type="match status" value="1"/>
</dbReference>
<dbReference type="EMBL" id="BAABME010035348">
    <property type="protein sequence ID" value="GAA0158710.1"/>
    <property type="molecule type" value="Genomic_DNA"/>
</dbReference>
<keyword evidence="3" id="KW-0540">Nuclease</keyword>
<dbReference type="AlphaFoldDB" id="A0AAV3Q454"/>
<keyword evidence="9" id="KW-1185">Reference proteome</keyword>
<evidence type="ECO:0000256" key="1">
    <source>
        <dbReference type="ARBA" id="ARBA00022679"/>
    </source>
</evidence>
<reference evidence="8 9" key="1">
    <citation type="submission" date="2024-01" db="EMBL/GenBank/DDBJ databases">
        <title>The complete chloroplast genome sequence of Lithospermum erythrorhizon: insights into the phylogenetic relationship among Boraginaceae species and the maternal lineages of purple gromwells.</title>
        <authorList>
            <person name="Okada T."/>
            <person name="Watanabe K."/>
        </authorList>
    </citation>
    <scope>NUCLEOTIDE SEQUENCE [LARGE SCALE GENOMIC DNA]</scope>
</reference>
<evidence type="ECO:0000256" key="2">
    <source>
        <dbReference type="ARBA" id="ARBA00022695"/>
    </source>
</evidence>
<dbReference type="Proteomes" id="UP001454036">
    <property type="component" value="Unassembled WGS sequence"/>
</dbReference>
<evidence type="ECO:0000256" key="3">
    <source>
        <dbReference type="ARBA" id="ARBA00022722"/>
    </source>
</evidence>
<evidence type="ECO:0000259" key="7">
    <source>
        <dbReference type="Pfam" id="PF17917"/>
    </source>
</evidence>
<keyword evidence="1" id="KW-0808">Transferase</keyword>
<accession>A0AAV3Q454</accession>
<evidence type="ECO:0000256" key="6">
    <source>
        <dbReference type="ARBA" id="ARBA00022918"/>
    </source>
</evidence>
<keyword evidence="2" id="KW-0548">Nucleotidyltransferase</keyword>
<evidence type="ECO:0000313" key="9">
    <source>
        <dbReference type="Proteomes" id="UP001454036"/>
    </source>
</evidence>
<dbReference type="Pfam" id="PF17917">
    <property type="entry name" value="RT_RNaseH"/>
    <property type="match status" value="1"/>
</dbReference>
<keyword evidence="5" id="KW-0378">Hydrolase</keyword>
<keyword evidence="4" id="KW-0255">Endonuclease</keyword>
<evidence type="ECO:0000313" key="8">
    <source>
        <dbReference type="EMBL" id="GAA0158710.1"/>
    </source>
</evidence>
<dbReference type="FunFam" id="3.10.20.370:FF:000001">
    <property type="entry name" value="Retrovirus-related Pol polyprotein from transposon 17.6-like protein"/>
    <property type="match status" value="1"/>
</dbReference>
<dbReference type="GO" id="GO:0016787">
    <property type="term" value="F:hydrolase activity"/>
    <property type="evidence" value="ECO:0007669"/>
    <property type="project" value="UniProtKB-KW"/>
</dbReference>
<proteinExistence type="predicted"/>
<evidence type="ECO:0000256" key="4">
    <source>
        <dbReference type="ARBA" id="ARBA00022759"/>
    </source>
</evidence>
<dbReference type="Gene3D" id="3.10.20.370">
    <property type="match status" value="1"/>
</dbReference>
<protein>
    <recommendedName>
        <fullName evidence="7">Reverse transcriptase RNase H-like domain-containing protein</fullName>
    </recommendedName>
</protein>
<evidence type="ECO:0000256" key="5">
    <source>
        <dbReference type="ARBA" id="ARBA00022801"/>
    </source>
</evidence>
<dbReference type="SUPFAM" id="SSF56672">
    <property type="entry name" value="DNA/RNA polymerases"/>
    <property type="match status" value="1"/>
</dbReference>
<comment type="caution">
    <text evidence="8">The sequence shown here is derived from an EMBL/GenBank/DDBJ whole genome shotgun (WGS) entry which is preliminary data.</text>
</comment>
<dbReference type="GO" id="GO:0004519">
    <property type="term" value="F:endonuclease activity"/>
    <property type="evidence" value="ECO:0007669"/>
    <property type="project" value="UniProtKB-KW"/>
</dbReference>
<dbReference type="CDD" id="cd09274">
    <property type="entry name" value="RNase_HI_RT_Ty3"/>
    <property type="match status" value="1"/>
</dbReference>
<organism evidence="8 9">
    <name type="scientific">Lithospermum erythrorhizon</name>
    <name type="common">Purple gromwell</name>
    <name type="synonym">Lithospermum officinale var. erythrorhizon</name>
    <dbReference type="NCBI Taxonomy" id="34254"/>
    <lineage>
        <taxon>Eukaryota</taxon>
        <taxon>Viridiplantae</taxon>
        <taxon>Streptophyta</taxon>
        <taxon>Embryophyta</taxon>
        <taxon>Tracheophyta</taxon>
        <taxon>Spermatophyta</taxon>
        <taxon>Magnoliopsida</taxon>
        <taxon>eudicotyledons</taxon>
        <taxon>Gunneridae</taxon>
        <taxon>Pentapetalae</taxon>
        <taxon>asterids</taxon>
        <taxon>lamiids</taxon>
        <taxon>Boraginales</taxon>
        <taxon>Boraginaceae</taxon>
        <taxon>Boraginoideae</taxon>
        <taxon>Lithospermeae</taxon>
        <taxon>Lithospermum</taxon>
    </lineage>
</organism>
<feature type="domain" description="Reverse transcriptase RNase H-like" evidence="7">
    <location>
        <begin position="31"/>
        <end position="134"/>
    </location>
</feature>
<keyword evidence="6" id="KW-0695">RNA-directed DNA polymerase</keyword>
<dbReference type="PANTHER" id="PTHR34072:SF57">
    <property type="entry name" value="RNA-DIRECTED DNA POLYMERASE"/>
    <property type="match status" value="1"/>
</dbReference>
<gene>
    <name evidence="8" type="ORF">LIER_43458</name>
</gene>
<sequence length="143" mass="16592">MPFGLCNAPTTFQRCMLKEMLTSAPIMQPPDWNLPFEIMCYASDYIVGAVLGQRKDKKPYVIYYASKTLISTQMNYSTTEKELFAVAFALENFRSYLVGSPIVVFTDHSTLKYLLAKRDAKPRLIRWIFLLQEFDIIIKDKKE</sequence>
<name>A0AAV3Q454_LITER</name>